<keyword evidence="1" id="KW-1133">Transmembrane helix</keyword>
<keyword evidence="1" id="KW-0472">Membrane</keyword>
<dbReference type="Proteomes" id="UP000075809">
    <property type="component" value="Unassembled WGS sequence"/>
</dbReference>
<keyword evidence="3" id="KW-1185">Reference proteome</keyword>
<evidence type="ECO:0000256" key="1">
    <source>
        <dbReference type="SAM" id="Phobius"/>
    </source>
</evidence>
<sequence length="491" mass="55255">MDWTMAKGRTAIIFSIVFLAIACHIHSVVGVKVYAEVASLNETTRNDDDIVEENEVPLSQESKNKIDKLLRDHPHSMHGKPTKFDIEEDKTNYQIEPTRIANATANPIEMNSGTSQSRSNSTECKGKLTVSCIRKDFSNFLDQLSRVDTYNVTESMQIVKNPEVNVTCNDRKKNDDTDLNLLDKVHRYARTHVMKIQLNKDLSLARKARTFFGSGTFAFSRVSGKEAFGLKKLLLPLFFGVQIIKSVLLALFLPSIIGSIGNIVGKGVSSFAQSSHASDLYNDDYLTRQPVGTLPASAMYDESMMQTQKTPDIGSRYGFVDSRISHANALSDRYYTRHVAAHGLSKPQDFKVFHEIPTSSLLLTNYDPFYSPLLSRLDAVFSRLGHNTEGCREYAVCAMYRSPARYAPYSNLVSAQLSRELNELRKPSSDNPDVLRFFRYMKSAKDGQDGVKCEEIYTNCANAREDQTLKQNQAMLATYQDINKLVQARKI</sequence>
<gene>
    <name evidence="2" type="ORF">ALC60_01172</name>
</gene>
<dbReference type="AlphaFoldDB" id="A0A151XHF8"/>
<dbReference type="PANTHER" id="PTHR21879">
    <property type="entry name" value="FI03362P-RELATED-RELATED"/>
    <property type="match status" value="1"/>
</dbReference>
<dbReference type="STRING" id="64791.A0A151XHF8"/>
<reference evidence="2 3" key="1">
    <citation type="submission" date="2015-09" db="EMBL/GenBank/DDBJ databases">
        <title>Trachymyrmex zeteki WGS genome.</title>
        <authorList>
            <person name="Nygaard S."/>
            <person name="Hu H."/>
            <person name="Boomsma J."/>
            <person name="Zhang G."/>
        </authorList>
    </citation>
    <scope>NUCLEOTIDE SEQUENCE [LARGE SCALE GENOMIC DNA]</scope>
    <source>
        <strain evidence="2">Tzet28-1</strain>
        <tissue evidence="2">Whole body</tissue>
    </source>
</reference>
<organism evidence="2 3">
    <name type="scientific">Mycetomoellerius zeteki</name>
    <dbReference type="NCBI Taxonomy" id="64791"/>
    <lineage>
        <taxon>Eukaryota</taxon>
        <taxon>Metazoa</taxon>
        <taxon>Ecdysozoa</taxon>
        <taxon>Arthropoda</taxon>
        <taxon>Hexapoda</taxon>
        <taxon>Insecta</taxon>
        <taxon>Pterygota</taxon>
        <taxon>Neoptera</taxon>
        <taxon>Endopterygota</taxon>
        <taxon>Hymenoptera</taxon>
        <taxon>Apocrita</taxon>
        <taxon>Aculeata</taxon>
        <taxon>Formicoidea</taxon>
        <taxon>Formicidae</taxon>
        <taxon>Myrmicinae</taxon>
        <taxon>Mycetomoellerius</taxon>
    </lineage>
</organism>
<name>A0A151XHF8_9HYME</name>
<evidence type="ECO:0000313" key="2">
    <source>
        <dbReference type="EMBL" id="KYQ59787.1"/>
    </source>
</evidence>
<accession>A0A151XHF8</accession>
<feature type="transmembrane region" description="Helical" evidence="1">
    <location>
        <begin position="12"/>
        <end position="35"/>
    </location>
</feature>
<proteinExistence type="predicted"/>
<dbReference type="PANTHER" id="PTHR21879:SF25">
    <property type="entry name" value="OSIRIS 24"/>
    <property type="match status" value="1"/>
</dbReference>
<keyword evidence="1" id="KW-0812">Transmembrane</keyword>
<dbReference type="Pfam" id="PF07898">
    <property type="entry name" value="DUF1676"/>
    <property type="match status" value="1"/>
</dbReference>
<dbReference type="GO" id="GO:0016020">
    <property type="term" value="C:membrane"/>
    <property type="evidence" value="ECO:0007669"/>
    <property type="project" value="TreeGrafter"/>
</dbReference>
<protein>
    <submittedName>
        <fullName evidence="2">Uncharacterized protein</fullName>
    </submittedName>
</protein>
<dbReference type="PROSITE" id="PS51257">
    <property type="entry name" value="PROKAR_LIPOPROTEIN"/>
    <property type="match status" value="1"/>
</dbReference>
<dbReference type="InterPro" id="IPR012464">
    <property type="entry name" value="DUF1676"/>
</dbReference>
<dbReference type="EMBL" id="KQ982130">
    <property type="protein sequence ID" value="KYQ59787.1"/>
    <property type="molecule type" value="Genomic_DNA"/>
</dbReference>
<evidence type="ECO:0000313" key="3">
    <source>
        <dbReference type="Proteomes" id="UP000075809"/>
    </source>
</evidence>